<keyword evidence="2" id="KW-1133">Transmembrane helix</keyword>
<protein>
    <submittedName>
        <fullName evidence="3">Uncharacterized protein</fullName>
    </submittedName>
</protein>
<sequence length="213" mass="22744">MAGLWLVTATAASAQLEVGGRPDIIRVDPREEAFSLSWSDTEERLQGTLRPAPIRKGQPFQVSLDVGSFEGAPFEGPIVLTLRPAGASLGQSVTVKPQGRHWEATFTPEEEGPHLLDVSFRTTRNKALHGAFEVGASVLPRQLAWGLLAVGTLALLGYSVFSLLRAPRPDPQETPPQTPEPTPPSAEVPPAAPESPEPVAPTPPPEPEPPRDP</sequence>
<dbReference type="KEGG" id="mbd:MEBOL_000706"/>
<keyword evidence="4" id="KW-1185">Reference proteome</keyword>
<dbReference type="Proteomes" id="UP000217289">
    <property type="component" value="Chromosome"/>
</dbReference>
<dbReference type="AlphaFoldDB" id="A0A250I7U4"/>
<name>A0A250I7U4_9BACT</name>
<evidence type="ECO:0000256" key="1">
    <source>
        <dbReference type="SAM" id="MobiDB-lite"/>
    </source>
</evidence>
<reference evidence="3 4" key="1">
    <citation type="submission" date="2017-06" db="EMBL/GenBank/DDBJ databases">
        <authorList>
            <person name="Kim H.J."/>
            <person name="Triplett B.A."/>
        </authorList>
    </citation>
    <scope>NUCLEOTIDE SEQUENCE [LARGE SCALE GENOMIC DNA]</scope>
    <source>
        <strain evidence="3 4">DSM 14713</strain>
    </source>
</reference>
<evidence type="ECO:0000313" key="3">
    <source>
        <dbReference type="EMBL" id="ATB27268.1"/>
    </source>
</evidence>
<gene>
    <name evidence="3" type="ORF">MEBOL_000706</name>
</gene>
<evidence type="ECO:0000313" key="4">
    <source>
        <dbReference type="Proteomes" id="UP000217289"/>
    </source>
</evidence>
<keyword evidence="2" id="KW-0472">Membrane</keyword>
<proteinExistence type="predicted"/>
<feature type="region of interest" description="Disordered" evidence="1">
    <location>
        <begin position="166"/>
        <end position="213"/>
    </location>
</feature>
<feature type="compositionally biased region" description="Pro residues" evidence="1">
    <location>
        <begin position="172"/>
        <end position="207"/>
    </location>
</feature>
<evidence type="ECO:0000256" key="2">
    <source>
        <dbReference type="SAM" id="Phobius"/>
    </source>
</evidence>
<keyword evidence="2" id="KW-0812">Transmembrane</keyword>
<accession>A0A250I7U4</accession>
<dbReference type="EMBL" id="CP022163">
    <property type="protein sequence ID" value="ATB27268.1"/>
    <property type="molecule type" value="Genomic_DNA"/>
</dbReference>
<organism evidence="3 4">
    <name type="scientific">Melittangium boletus DSM 14713</name>
    <dbReference type="NCBI Taxonomy" id="1294270"/>
    <lineage>
        <taxon>Bacteria</taxon>
        <taxon>Pseudomonadati</taxon>
        <taxon>Myxococcota</taxon>
        <taxon>Myxococcia</taxon>
        <taxon>Myxococcales</taxon>
        <taxon>Cystobacterineae</taxon>
        <taxon>Archangiaceae</taxon>
        <taxon>Melittangium</taxon>
    </lineage>
</organism>
<feature type="transmembrane region" description="Helical" evidence="2">
    <location>
        <begin position="143"/>
        <end position="164"/>
    </location>
</feature>